<reference evidence="1 2" key="1">
    <citation type="submission" date="2020-08" db="EMBL/GenBank/DDBJ databases">
        <title>Genomic Encyclopedia of Type Strains, Phase IV (KMG-IV): sequencing the most valuable type-strain genomes for metagenomic binning, comparative biology and taxonomic classification.</title>
        <authorList>
            <person name="Goeker M."/>
        </authorList>
    </citation>
    <scope>NUCLEOTIDE SEQUENCE [LARGE SCALE GENOMIC DNA]</scope>
    <source>
        <strain evidence="1 2">DSM 103336</strain>
    </source>
</reference>
<dbReference type="Proteomes" id="UP000546701">
    <property type="component" value="Unassembled WGS sequence"/>
</dbReference>
<gene>
    <name evidence="1" type="ORF">FHS99_001565</name>
</gene>
<keyword evidence="2" id="KW-1185">Reference proteome</keyword>
<dbReference type="EMBL" id="JACIJR010000003">
    <property type="protein sequence ID" value="MBB5729087.1"/>
    <property type="molecule type" value="Genomic_DNA"/>
</dbReference>
<sequence>MIAVSVALLIAQGGVPSAETLRLHPPVMSAPASTPVAPVRVAIDPEAAVTLFKTLCLPNLTDADAFAAAVAASDLKFVALPRRDTGPGQTWRADRALVSYGQARDGAMRCTVLGRAAASVDHLNMSARVAEALALKTGRTRSGKGQAVTDWSAAGPDGRAVRISAGTRNAADGGTDIRLSAALAK</sequence>
<protein>
    <submittedName>
        <fullName evidence="1">Uncharacterized protein</fullName>
    </submittedName>
</protein>
<accession>A0A7W9BS43</accession>
<dbReference type="RefSeq" id="WP_157174692.1">
    <property type="nucleotide sequence ID" value="NZ_BMJP01000002.1"/>
</dbReference>
<evidence type="ECO:0000313" key="1">
    <source>
        <dbReference type="EMBL" id="MBB5729087.1"/>
    </source>
</evidence>
<dbReference type="AlphaFoldDB" id="A0A7W9BS43"/>
<proteinExistence type="predicted"/>
<organism evidence="1 2">
    <name type="scientific">Sphingomonas prati</name>
    <dbReference type="NCBI Taxonomy" id="1843237"/>
    <lineage>
        <taxon>Bacteria</taxon>
        <taxon>Pseudomonadati</taxon>
        <taxon>Pseudomonadota</taxon>
        <taxon>Alphaproteobacteria</taxon>
        <taxon>Sphingomonadales</taxon>
        <taxon>Sphingomonadaceae</taxon>
        <taxon>Sphingomonas</taxon>
    </lineage>
</organism>
<evidence type="ECO:0000313" key="2">
    <source>
        <dbReference type="Proteomes" id="UP000546701"/>
    </source>
</evidence>
<name>A0A7W9BS43_9SPHN</name>
<dbReference type="OrthoDB" id="9830773at2"/>
<comment type="caution">
    <text evidence="1">The sequence shown here is derived from an EMBL/GenBank/DDBJ whole genome shotgun (WGS) entry which is preliminary data.</text>
</comment>